<dbReference type="STRING" id="22663.A0A2I0IR58"/>
<keyword evidence="3" id="KW-0175">Coiled coil</keyword>
<dbReference type="GO" id="GO:0006351">
    <property type="term" value="P:DNA-templated transcription"/>
    <property type="evidence" value="ECO:0007669"/>
    <property type="project" value="InterPro"/>
</dbReference>
<dbReference type="InterPro" id="IPR001005">
    <property type="entry name" value="SANT/Myb"/>
</dbReference>
<keyword evidence="2" id="KW-0539">Nucleus</keyword>
<dbReference type="AlphaFoldDB" id="A0A2I0IR58"/>
<dbReference type="PANTHER" id="PTHR21689:SF2">
    <property type="entry name" value="PROTEIN LIN-9 HOMOLOG"/>
    <property type="match status" value="1"/>
</dbReference>
<sequence>MPERYLVSTCPSKTVMMEGIPCRIFSLALSSLGPLAMSSGGTVVGDVEEIDFESSLASHGCRRVRALAVVGAGKLPMAPSRKSRSINRRIPFANEVPWEKAEGDANKNCQRKRKLSDMLGPEWSKEELEGFYEAYRKYGKDWKKVAAAIRYRSAEMVEALFSMNRAYLSLPEGTASVVGLVAMMTDHYAMMGRSDNEQDSSDGEGASRKPQKCTRAKLLQNNSKKIDRNLPDLQKLNSDVPSDGCLSLLKKRRSGSETPVVGRRTPRIPVSYSHDRDFGARLCSPNKQAFKQKINANDDYDVAHEVAVALTEASQRGGSPNLSQTPKGKSAKAKASPIRNGNGMHAGSQSSSAKPHDSEFEGGCELSLGSSEGTGIVVLNKGKKQPKKMLEVKESAHYDDIKEACSGTEEGERGNVFKKKLENRVSRTKNARSPSKGLRKKSKKILFGEDRDSTFDALQTLADLSLMMPASTVDSNLPVQIKEEREKTDTVEQSKRKGNLSVPTEFNCPGTSETIKAIGCETNAVDELKEEVHSNAGIPKRKQRSSPFRIPKANASLDSRRTDSQKIEEKLHHFLSKYQARRWCIFEWFYSAIDYPWFARREFAEYLDHVGLGHVPCLTRVEWGVIRSSLGKPRRFSKHFLEEEREKLVQHRKTVRKHHTSFRSGTLEVLPSDLPQPLFTGQRVIVIHPKSREIHGGYVLTVEHSSCLIQFEQLELGIHWVKDIDCMPLTLLENIPESPARSIHTSKKLNENSSGPCLSAQMKNLMMDQSLELPTTKRQDEMNGLSHSTTSTVEIIKTSKLPEGGSSDCNLQVTLGLSHSENATLLQASNSQASDSEQIQAREADILALSELTRALDKKEAVLLELRRMNDEVSEYQKDGVDCLKDSEPFTKTYAATLLQLNDLNQQVSSALCCLRQRNSYQENVHPKPATTLVDPCIQLSSIDFSCRRGDFGPRVSHIIESSRTKAREMVVAALQAASSLFKDAKGLDGFEEAVDFVNNQLAAQDFLLSNSVLINSESQDQMAASRSPNPGASHGPVLKLTDSLDENSRKIPSELIASCVATLLIIQNCTERQFPPAEVAQIIDSAVKSLKPLCSQNLPIYTEIQKCMGMIRNQILGLIPTS</sequence>
<feature type="compositionally biased region" description="Basic and acidic residues" evidence="4">
    <location>
        <begin position="483"/>
        <end position="495"/>
    </location>
</feature>
<comment type="caution">
    <text evidence="6">The sequence shown here is derived from an EMBL/GenBank/DDBJ whole genome shotgun (WGS) entry which is preliminary data.</text>
</comment>
<dbReference type="InterPro" id="IPR010561">
    <property type="entry name" value="LIN-9/ALY1"/>
</dbReference>
<dbReference type="EMBL" id="PGOL01002612">
    <property type="protein sequence ID" value="PKI46485.1"/>
    <property type="molecule type" value="Genomic_DNA"/>
</dbReference>
<evidence type="ECO:0000256" key="3">
    <source>
        <dbReference type="SAM" id="Coils"/>
    </source>
</evidence>
<dbReference type="GO" id="GO:0051726">
    <property type="term" value="P:regulation of cell cycle"/>
    <property type="evidence" value="ECO:0007669"/>
    <property type="project" value="TreeGrafter"/>
</dbReference>
<name>A0A2I0IR58_PUNGR</name>
<dbReference type="Gene3D" id="1.20.58.1880">
    <property type="match status" value="1"/>
</dbReference>
<feature type="region of interest" description="Disordered" evidence="4">
    <location>
        <begin position="312"/>
        <end position="365"/>
    </location>
</feature>
<accession>A0A2I0IR58</accession>
<evidence type="ECO:0000313" key="6">
    <source>
        <dbReference type="EMBL" id="PKI46485.1"/>
    </source>
</evidence>
<feature type="region of interest" description="Disordered" evidence="4">
    <location>
        <begin position="192"/>
        <end position="213"/>
    </location>
</feature>
<gene>
    <name evidence="6" type="ORF">CRG98_033128</name>
</gene>
<dbReference type="Proteomes" id="UP000233551">
    <property type="component" value="Unassembled WGS sequence"/>
</dbReference>
<dbReference type="SUPFAM" id="SSF46689">
    <property type="entry name" value="Homeodomain-like"/>
    <property type="match status" value="1"/>
</dbReference>
<dbReference type="PROSITE" id="PS51293">
    <property type="entry name" value="SANT"/>
    <property type="match status" value="1"/>
</dbReference>
<dbReference type="InterPro" id="IPR017884">
    <property type="entry name" value="SANT_dom"/>
</dbReference>
<comment type="subcellular location">
    <subcellularLocation>
        <location evidence="1">Nucleus</location>
    </subcellularLocation>
</comment>
<reference evidence="6 7" key="1">
    <citation type="submission" date="2017-11" db="EMBL/GenBank/DDBJ databases">
        <title>De-novo sequencing of pomegranate (Punica granatum L.) genome.</title>
        <authorList>
            <person name="Akparov Z."/>
            <person name="Amiraslanov A."/>
            <person name="Hajiyeva S."/>
            <person name="Abbasov M."/>
            <person name="Kaur K."/>
            <person name="Hamwieh A."/>
            <person name="Solovyev V."/>
            <person name="Salamov A."/>
            <person name="Braich B."/>
            <person name="Kosarev P."/>
            <person name="Mahmoud A."/>
            <person name="Hajiyev E."/>
            <person name="Babayeva S."/>
            <person name="Izzatullayeva V."/>
            <person name="Mammadov A."/>
            <person name="Mammadov A."/>
            <person name="Sharifova S."/>
            <person name="Ojaghi J."/>
            <person name="Eynullazada K."/>
            <person name="Bayramov B."/>
            <person name="Abdulazimova A."/>
            <person name="Shahmuradov I."/>
        </authorList>
    </citation>
    <scope>NUCLEOTIDE SEQUENCE [LARGE SCALE GENOMIC DNA]</scope>
    <source>
        <strain evidence="7">cv. AG2017</strain>
        <tissue evidence="6">Leaf</tissue>
    </source>
</reference>
<evidence type="ECO:0000256" key="2">
    <source>
        <dbReference type="ARBA" id="ARBA00023242"/>
    </source>
</evidence>
<keyword evidence="7" id="KW-1185">Reference proteome</keyword>
<evidence type="ECO:0000313" key="7">
    <source>
        <dbReference type="Proteomes" id="UP000233551"/>
    </source>
</evidence>
<dbReference type="Pfam" id="PF00249">
    <property type="entry name" value="Myb_DNA-binding"/>
    <property type="match status" value="1"/>
</dbReference>
<dbReference type="GO" id="GO:0003677">
    <property type="term" value="F:DNA binding"/>
    <property type="evidence" value="ECO:0007669"/>
    <property type="project" value="TreeGrafter"/>
</dbReference>
<protein>
    <recommendedName>
        <fullName evidence="5">SANT domain-containing protein</fullName>
    </recommendedName>
</protein>
<dbReference type="GO" id="GO:0006357">
    <property type="term" value="P:regulation of transcription by RNA polymerase II"/>
    <property type="evidence" value="ECO:0007669"/>
    <property type="project" value="TreeGrafter"/>
</dbReference>
<proteinExistence type="predicted"/>
<dbReference type="InterPro" id="IPR009057">
    <property type="entry name" value="Homeodomain-like_sf"/>
</dbReference>
<feature type="region of interest" description="Disordered" evidence="4">
    <location>
        <begin position="533"/>
        <end position="562"/>
    </location>
</feature>
<evidence type="ECO:0000256" key="1">
    <source>
        <dbReference type="ARBA" id="ARBA00004123"/>
    </source>
</evidence>
<dbReference type="Pfam" id="PF06584">
    <property type="entry name" value="DIRP"/>
    <property type="match status" value="1"/>
</dbReference>
<dbReference type="SMART" id="SM01135">
    <property type="entry name" value="DIRP"/>
    <property type="match status" value="1"/>
</dbReference>
<dbReference type="CDD" id="cd00167">
    <property type="entry name" value="SANT"/>
    <property type="match status" value="1"/>
</dbReference>
<feature type="region of interest" description="Disordered" evidence="4">
    <location>
        <begin position="483"/>
        <end position="505"/>
    </location>
</feature>
<dbReference type="InterPro" id="IPR033471">
    <property type="entry name" value="DIRP"/>
</dbReference>
<feature type="coiled-coil region" evidence="3">
    <location>
        <begin position="849"/>
        <end position="879"/>
    </location>
</feature>
<feature type="compositionally biased region" description="Polar residues" evidence="4">
    <location>
        <begin position="312"/>
        <end position="327"/>
    </location>
</feature>
<dbReference type="PANTHER" id="PTHR21689">
    <property type="entry name" value="LIN-9"/>
    <property type="match status" value="1"/>
</dbReference>
<dbReference type="SMART" id="SM00717">
    <property type="entry name" value="SANT"/>
    <property type="match status" value="1"/>
</dbReference>
<dbReference type="GO" id="GO:0005654">
    <property type="term" value="C:nucleoplasm"/>
    <property type="evidence" value="ECO:0007669"/>
    <property type="project" value="TreeGrafter"/>
</dbReference>
<feature type="domain" description="SANT" evidence="5">
    <location>
        <begin position="118"/>
        <end position="155"/>
    </location>
</feature>
<evidence type="ECO:0000256" key="4">
    <source>
        <dbReference type="SAM" id="MobiDB-lite"/>
    </source>
</evidence>
<evidence type="ECO:0000259" key="5">
    <source>
        <dbReference type="PROSITE" id="PS51293"/>
    </source>
</evidence>
<organism evidence="6 7">
    <name type="scientific">Punica granatum</name>
    <name type="common">Pomegranate</name>
    <dbReference type="NCBI Taxonomy" id="22663"/>
    <lineage>
        <taxon>Eukaryota</taxon>
        <taxon>Viridiplantae</taxon>
        <taxon>Streptophyta</taxon>
        <taxon>Embryophyta</taxon>
        <taxon>Tracheophyta</taxon>
        <taxon>Spermatophyta</taxon>
        <taxon>Magnoliopsida</taxon>
        <taxon>eudicotyledons</taxon>
        <taxon>Gunneridae</taxon>
        <taxon>Pentapetalae</taxon>
        <taxon>rosids</taxon>
        <taxon>malvids</taxon>
        <taxon>Myrtales</taxon>
        <taxon>Lythraceae</taxon>
        <taxon>Punica</taxon>
    </lineage>
</organism>
<dbReference type="GO" id="GO:0017053">
    <property type="term" value="C:transcription repressor complex"/>
    <property type="evidence" value="ECO:0007669"/>
    <property type="project" value="InterPro"/>
</dbReference>